<dbReference type="EMBL" id="BPQB01000016">
    <property type="protein sequence ID" value="GJE90465.1"/>
    <property type="molecule type" value="Genomic_DNA"/>
</dbReference>
<gene>
    <name evidence="2" type="ORF">PsYK624_066010</name>
</gene>
<proteinExistence type="predicted"/>
<feature type="region of interest" description="Disordered" evidence="1">
    <location>
        <begin position="123"/>
        <end position="142"/>
    </location>
</feature>
<evidence type="ECO:0000313" key="3">
    <source>
        <dbReference type="Proteomes" id="UP000703269"/>
    </source>
</evidence>
<accession>A0A9P3GAP7</accession>
<reference evidence="2 3" key="1">
    <citation type="submission" date="2021-08" db="EMBL/GenBank/DDBJ databases">
        <title>Draft Genome Sequence of Phanerochaete sordida strain YK-624.</title>
        <authorList>
            <person name="Mori T."/>
            <person name="Dohra H."/>
            <person name="Suzuki T."/>
            <person name="Kawagishi H."/>
            <person name="Hirai H."/>
        </authorList>
    </citation>
    <scope>NUCLEOTIDE SEQUENCE [LARGE SCALE GENOMIC DNA]</scope>
    <source>
        <strain evidence="2 3">YK-624</strain>
    </source>
</reference>
<sequence>MDGLVLVLTWHKTFRQWRDARNLNISLSASTCLLRDGTWYFCGLLAMNIAEMATIRTVGTPLSSCLVQVLPSALVNHFIINLRSLNPANASMSGEPPLSQISSLHIRAPNSFLGNIGEDLDYGEGSFREEDGTERSFTSGSFAQDISTTVSSEKLDAIETPSIRGMAA</sequence>
<dbReference type="Proteomes" id="UP000703269">
    <property type="component" value="Unassembled WGS sequence"/>
</dbReference>
<keyword evidence="3" id="KW-1185">Reference proteome</keyword>
<protein>
    <submittedName>
        <fullName evidence="2">Uncharacterized protein</fullName>
    </submittedName>
</protein>
<dbReference type="AlphaFoldDB" id="A0A9P3GAP7"/>
<organism evidence="2 3">
    <name type="scientific">Phanerochaete sordida</name>
    <dbReference type="NCBI Taxonomy" id="48140"/>
    <lineage>
        <taxon>Eukaryota</taxon>
        <taxon>Fungi</taxon>
        <taxon>Dikarya</taxon>
        <taxon>Basidiomycota</taxon>
        <taxon>Agaricomycotina</taxon>
        <taxon>Agaricomycetes</taxon>
        <taxon>Polyporales</taxon>
        <taxon>Phanerochaetaceae</taxon>
        <taxon>Phanerochaete</taxon>
    </lineage>
</organism>
<evidence type="ECO:0000256" key="1">
    <source>
        <dbReference type="SAM" id="MobiDB-lite"/>
    </source>
</evidence>
<comment type="caution">
    <text evidence="2">The sequence shown here is derived from an EMBL/GenBank/DDBJ whole genome shotgun (WGS) entry which is preliminary data.</text>
</comment>
<name>A0A9P3GAP7_9APHY</name>
<evidence type="ECO:0000313" key="2">
    <source>
        <dbReference type="EMBL" id="GJE90465.1"/>
    </source>
</evidence>
<dbReference type="OrthoDB" id="2756573at2759"/>